<dbReference type="SUPFAM" id="SSF56300">
    <property type="entry name" value="Metallo-dependent phosphatases"/>
    <property type="match status" value="1"/>
</dbReference>
<dbReference type="Pfam" id="PF00149">
    <property type="entry name" value="Metallophos"/>
    <property type="match status" value="1"/>
</dbReference>
<dbReference type="EMBL" id="JAYGII010000017">
    <property type="protein sequence ID" value="MEA5445908.1"/>
    <property type="molecule type" value="Genomic_DNA"/>
</dbReference>
<proteinExistence type="predicted"/>
<reference evidence="4 5" key="1">
    <citation type="submission" date="2023-12" db="EMBL/GenBank/DDBJ databases">
        <title>Whole-genome sequencing of halo(alkali)philic microorganisms from hypersaline lakes.</title>
        <authorList>
            <person name="Sorokin D.Y."/>
            <person name="Merkel A.Y."/>
            <person name="Messina E."/>
            <person name="Yakimov M."/>
        </authorList>
    </citation>
    <scope>NUCLEOTIDE SEQUENCE [LARGE SCALE GENOMIC DNA]</scope>
    <source>
        <strain evidence="4 5">AB-CW1</strain>
    </source>
</reference>
<dbReference type="EMBL" id="JAYGII010000026">
    <property type="protein sequence ID" value="MEA5446302.1"/>
    <property type="molecule type" value="Genomic_DNA"/>
</dbReference>
<dbReference type="Gene3D" id="3.60.21.10">
    <property type="match status" value="1"/>
</dbReference>
<evidence type="ECO:0000313" key="5">
    <source>
        <dbReference type="Proteomes" id="UP001302316"/>
    </source>
</evidence>
<evidence type="ECO:0000259" key="2">
    <source>
        <dbReference type="Pfam" id="PF00149"/>
    </source>
</evidence>
<evidence type="ECO:0000256" key="1">
    <source>
        <dbReference type="ARBA" id="ARBA00022801"/>
    </source>
</evidence>
<gene>
    <name evidence="3" type="ORF">VCB98_08760</name>
    <name evidence="4" type="ORF">VCB98_10770</name>
</gene>
<dbReference type="PANTHER" id="PTHR30337">
    <property type="entry name" value="COMPONENT OF ATP-DEPENDENT DSDNA EXONUCLEASE"/>
    <property type="match status" value="1"/>
</dbReference>
<dbReference type="AlphaFoldDB" id="A0AAP6JGZ4"/>
<dbReference type="EC" id="3.1.-.-" evidence="4"/>
<dbReference type="InterPro" id="IPR029052">
    <property type="entry name" value="Metallo-depent_PP-like"/>
</dbReference>
<evidence type="ECO:0000313" key="3">
    <source>
        <dbReference type="EMBL" id="MEA5445908.1"/>
    </source>
</evidence>
<feature type="domain" description="Calcineurin-like phosphoesterase" evidence="2">
    <location>
        <begin position="3"/>
        <end position="197"/>
    </location>
</feature>
<keyword evidence="5" id="KW-1185">Reference proteome</keyword>
<evidence type="ECO:0000313" key="4">
    <source>
        <dbReference type="EMBL" id="MEA5446302.1"/>
    </source>
</evidence>
<organism evidence="4 5">
    <name type="scientific">Natronospira elongata</name>
    <dbReference type="NCBI Taxonomy" id="3110268"/>
    <lineage>
        <taxon>Bacteria</taxon>
        <taxon>Pseudomonadati</taxon>
        <taxon>Pseudomonadota</taxon>
        <taxon>Gammaproteobacteria</taxon>
        <taxon>Natronospirales</taxon>
        <taxon>Natronospiraceae</taxon>
        <taxon>Natronospira</taxon>
    </lineage>
</organism>
<keyword evidence="4" id="KW-0269">Exonuclease</keyword>
<sequence length="441" mass="48152">MSLRLLAVGDMHLGRRPSRLPAPLAEHGDALGPAGAWQRTVEAAIEATVDAVVLAGDVIEKPEDFFEGYGELARGVARLTEAGIHVLGVVGNHDVKVLPRLADQIPAFELLGRDGQWQSAAIEASGERLTLWGWSFPREVVRFSPLEGQRFERGPGVNLGLLHCDRDQSGSRHAPVRSAELADAGLDGWLLGHIHKPDSLTAPNPSGYLGSLTGMDPGEHGARGPWLLTIEGGRVESMEQWRLAPLRWERVDLDLTGLEEAEQVQDRLLQEVRALDEDWAERDRPLEAVGIRLRLVGRSNLAEAAAEALGPALHEALFRGARGTHYFLEKLLVEALPEIPLDQLAEANHPAGLLARRLRLLDGPADDSARQRLIEEGRRRLQARLGESRWQALADGGLGTDGMGADSIGRDSLDEQVVVDYLRRAGTRMLERMLASRGDLG</sequence>
<dbReference type="InterPro" id="IPR004843">
    <property type="entry name" value="Calcineurin-like_PHP"/>
</dbReference>
<dbReference type="GO" id="GO:0004527">
    <property type="term" value="F:exonuclease activity"/>
    <property type="evidence" value="ECO:0007669"/>
    <property type="project" value="UniProtKB-KW"/>
</dbReference>
<dbReference type="CDD" id="cd00840">
    <property type="entry name" value="MPP_Mre11_N"/>
    <property type="match status" value="1"/>
</dbReference>
<keyword evidence="1 4" id="KW-0378">Hydrolase</keyword>
<name>A0AAP6JGZ4_9GAMM</name>
<dbReference type="RefSeq" id="WP_346051798.1">
    <property type="nucleotide sequence ID" value="NZ_JAYGII010000017.1"/>
</dbReference>
<accession>A0AAP6JGZ4</accession>
<dbReference type="Proteomes" id="UP001302316">
    <property type="component" value="Unassembled WGS sequence"/>
</dbReference>
<keyword evidence="4" id="KW-0540">Nuclease</keyword>
<dbReference type="InterPro" id="IPR041796">
    <property type="entry name" value="Mre11_N"/>
</dbReference>
<comment type="caution">
    <text evidence="4">The sequence shown here is derived from an EMBL/GenBank/DDBJ whole genome shotgun (WGS) entry which is preliminary data.</text>
</comment>
<dbReference type="InterPro" id="IPR050535">
    <property type="entry name" value="DNA_Repair-Maintenance_Comp"/>
</dbReference>
<protein>
    <submittedName>
        <fullName evidence="4">DNA repair exonuclease</fullName>
        <ecNumber evidence="4">3.1.-.-</ecNumber>
    </submittedName>
</protein>